<dbReference type="Gene3D" id="3.40.462.20">
    <property type="match status" value="1"/>
</dbReference>
<reference evidence="4 5" key="1">
    <citation type="submission" date="2019-03" db="EMBL/GenBank/DDBJ databases">
        <title>Draft genome sequence of Xylaria hypoxylon DSM 108379, a ubiquitous saprotrophic-parasitic fungi on hardwood.</title>
        <authorList>
            <person name="Buettner E."/>
            <person name="Leonhardt S."/>
            <person name="Gebauer A.M."/>
            <person name="Liers C."/>
            <person name="Hofrichter M."/>
            <person name="Kellner H."/>
        </authorList>
    </citation>
    <scope>NUCLEOTIDE SEQUENCE [LARGE SCALE GENOMIC DNA]</scope>
    <source>
        <strain evidence="4 5">DSM 108379</strain>
    </source>
</reference>
<evidence type="ECO:0000256" key="1">
    <source>
        <dbReference type="ARBA" id="ARBA00005466"/>
    </source>
</evidence>
<dbReference type="GO" id="GO:0071949">
    <property type="term" value="F:FAD binding"/>
    <property type="evidence" value="ECO:0007669"/>
    <property type="project" value="InterPro"/>
</dbReference>
<comment type="similarity">
    <text evidence="1">Belongs to the oxygen-dependent FAD-linked oxidoreductase family.</text>
</comment>
<dbReference type="GO" id="GO:0016491">
    <property type="term" value="F:oxidoreductase activity"/>
    <property type="evidence" value="ECO:0007669"/>
    <property type="project" value="UniProtKB-KW"/>
</dbReference>
<dbReference type="InterPro" id="IPR012951">
    <property type="entry name" value="BBE"/>
</dbReference>
<name>A0A4Z0Z8B5_9PEZI</name>
<dbReference type="InterPro" id="IPR016169">
    <property type="entry name" value="FAD-bd_PCMH_sub2"/>
</dbReference>
<dbReference type="InterPro" id="IPR016166">
    <property type="entry name" value="FAD-bd_PCMH"/>
</dbReference>
<dbReference type="EMBL" id="SKBN01000059">
    <property type="protein sequence ID" value="TGJ84772.1"/>
    <property type="molecule type" value="Genomic_DNA"/>
</dbReference>
<accession>A0A4Z0Z8B5</accession>
<dbReference type="Gene3D" id="3.30.465.10">
    <property type="match status" value="2"/>
</dbReference>
<dbReference type="Proteomes" id="UP000297716">
    <property type="component" value="Unassembled WGS sequence"/>
</dbReference>
<dbReference type="Pfam" id="PF01565">
    <property type="entry name" value="FAD_binding_4"/>
    <property type="match status" value="1"/>
</dbReference>
<sequence length="439" mass="47023">MAAAVANESCDPFTSRELPCEPGISVTYSVNATDASDFAKAVAFAHERNIRLVIRNTGHELGAGIQVEEAYVAANAYKSLVVGGDCDTVGVAGGYLQGGGHSALSSLYGMAADHVLEWEVVDGTGRLLQATPQKNQDLYWALSGGGGGTYGVVSSVVVKLHPDTVMTGVQLEFDIDPKRPAAFYGAVSRYHELISSITAAKGMGIASVTNSAFALTPLTLPNASRRDAERLLAPLITELKNNRVPYSLNITEHPNWLEHWRALIKPNPTQLVQNAQYGGWMVPRSILKSNNAALQSAIRNITDAGCVFVGLAVDVSRAEGAVPNSVLPAWRDAAINVILSTAWPEGADLGAMDKLANIMTQTCVPALTKLAPDSGAYLNEADPNQPNWQKALYGINYNRLLAIKNKYDPRHVFYATTAVGSEYHTTDDEGRLCVAPERT</sequence>
<dbReference type="InterPro" id="IPR006094">
    <property type="entry name" value="Oxid_FAD_bind_N"/>
</dbReference>
<proteinExistence type="inferred from homology"/>
<evidence type="ECO:0000313" key="5">
    <source>
        <dbReference type="Proteomes" id="UP000297716"/>
    </source>
</evidence>
<dbReference type="PROSITE" id="PS51387">
    <property type="entry name" value="FAD_PCMH"/>
    <property type="match status" value="1"/>
</dbReference>
<dbReference type="PANTHER" id="PTHR13878:SF91">
    <property type="entry name" value="FAD BINDING DOMAIN PROTEIN (AFU_ORTHOLOGUE AFUA_6G12070)-RELATED"/>
    <property type="match status" value="1"/>
</dbReference>
<dbReference type="Pfam" id="PF08031">
    <property type="entry name" value="BBE"/>
    <property type="match status" value="1"/>
</dbReference>
<feature type="domain" description="FAD-binding PCMH-type" evidence="3">
    <location>
        <begin position="1"/>
        <end position="163"/>
    </location>
</feature>
<dbReference type="InterPro" id="IPR050432">
    <property type="entry name" value="FAD-linked_Oxidoreductases_BP"/>
</dbReference>
<dbReference type="OrthoDB" id="9983560at2759"/>
<gene>
    <name evidence="4" type="ORF">E0Z10_g3956</name>
</gene>
<dbReference type="AlphaFoldDB" id="A0A4Z0Z8B5"/>
<keyword evidence="2" id="KW-0560">Oxidoreductase</keyword>
<evidence type="ECO:0000313" key="4">
    <source>
        <dbReference type="EMBL" id="TGJ84772.1"/>
    </source>
</evidence>
<keyword evidence="5" id="KW-1185">Reference proteome</keyword>
<evidence type="ECO:0000256" key="2">
    <source>
        <dbReference type="ARBA" id="ARBA00023002"/>
    </source>
</evidence>
<dbReference type="InterPro" id="IPR036318">
    <property type="entry name" value="FAD-bd_PCMH-like_sf"/>
</dbReference>
<protein>
    <recommendedName>
        <fullName evidence="3">FAD-binding PCMH-type domain-containing protein</fullName>
    </recommendedName>
</protein>
<comment type="caution">
    <text evidence="4">The sequence shown here is derived from an EMBL/GenBank/DDBJ whole genome shotgun (WGS) entry which is preliminary data.</text>
</comment>
<organism evidence="4 5">
    <name type="scientific">Xylaria hypoxylon</name>
    <dbReference type="NCBI Taxonomy" id="37992"/>
    <lineage>
        <taxon>Eukaryota</taxon>
        <taxon>Fungi</taxon>
        <taxon>Dikarya</taxon>
        <taxon>Ascomycota</taxon>
        <taxon>Pezizomycotina</taxon>
        <taxon>Sordariomycetes</taxon>
        <taxon>Xylariomycetidae</taxon>
        <taxon>Xylariales</taxon>
        <taxon>Xylariaceae</taxon>
        <taxon>Xylaria</taxon>
    </lineage>
</organism>
<dbReference type="STRING" id="37992.A0A4Z0Z8B5"/>
<evidence type="ECO:0000259" key="3">
    <source>
        <dbReference type="PROSITE" id="PS51387"/>
    </source>
</evidence>
<dbReference type="PANTHER" id="PTHR13878">
    <property type="entry name" value="GULONOLACTONE OXIDASE"/>
    <property type="match status" value="1"/>
</dbReference>
<dbReference type="SUPFAM" id="SSF56176">
    <property type="entry name" value="FAD-binding/transporter-associated domain-like"/>
    <property type="match status" value="1"/>
</dbReference>